<keyword evidence="3" id="KW-0677">Repeat</keyword>
<dbReference type="Gene3D" id="3.30.160.60">
    <property type="entry name" value="Classic Zinc Finger"/>
    <property type="match status" value="5"/>
</dbReference>
<accession>A0A9P4KAZ1</accession>
<dbReference type="FunFam" id="3.30.160.60:FF:000125">
    <property type="entry name" value="Putative zinc finger protein 143"/>
    <property type="match status" value="1"/>
</dbReference>
<dbReference type="PROSITE" id="PS00028">
    <property type="entry name" value="ZINC_FINGER_C2H2_1"/>
    <property type="match status" value="2"/>
</dbReference>
<dbReference type="FunFam" id="3.30.160.60:FF:000325">
    <property type="entry name" value="ZFP90 zinc finger protein"/>
    <property type="match status" value="1"/>
</dbReference>
<feature type="compositionally biased region" description="Low complexity" evidence="11">
    <location>
        <begin position="302"/>
        <end position="311"/>
    </location>
</feature>
<feature type="compositionally biased region" description="Basic and acidic residues" evidence="11">
    <location>
        <begin position="697"/>
        <end position="720"/>
    </location>
</feature>
<dbReference type="OrthoDB" id="3437960at2759"/>
<evidence type="ECO:0000259" key="12">
    <source>
        <dbReference type="PROSITE" id="PS50157"/>
    </source>
</evidence>
<evidence type="ECO:0000313" key="14">
    <source>
        <dbReference type="Proteomes" id="UP000800093"/>
    </source>
</evidence>
<evidence type="ECO:0000256" key="6">
    <source>
        <dbReference type="ARBA" id="ARBA00023015"/>
    </source>
</evidence>
<feature type="domain" description="C2H2-type" evidence="12">
    <location>
        <begin position="616"/>
        <end position="638"/>
    </location>
</feature>
<dbReference type="GO" id="GO:0005634">
    <property type="term" value="C:nucleus"/>
    <property type="evidence" value="ECO:0007669"/>
    <property type="project" value="UniProtKB-SubCell"/>
</dbReference>
<feature type="domain" description="C2H2-type" evidence="12">
    <location>
        <begin position="587"/>
        <end position="615"/>
    </location>
</feature>
<feature type="domain" description="C2H2-type" evidence="12">
    <location>
        <begin position="557"/>
        <end position="586"/>
    </location>
</feature>
<feature type="region of interest" description="Disordered" evidence="11">
    <location>
        <begin position="697"/>
        <end position="734"/>
    </location>
</feature>
<dbReference type="PANTHER" id="PTHR19818">
    <property type="entry name" value="ZINC FINGER PROTEIN ZIC AND GLI"/>
    <property type="match status" value="1"/>
</dbReference>
<dbReference type="EMBL" id="ML986615">
    <property type="protein sequence ID" value="KAF2264467.1"/>
    <property type="molecule type" value="Genomic_DNA"/>
</dbReference>
<proteinExistence type="predicted"/>
<feature type="region of interest" description="Disordered" evidence="11">
    <location>
        <begin position="27"/>
        <end position="98"/>
    </location>
</feature>
<dbReference type="GO" id="GO:0008270">
    <property type="term" value="F:zinc ion binding"/>
    <property type="evidence" value="ECO:0007669"/>
    <property type="project" value="UniProtKB-KW"/>
</dbReference>
<dbReference type="Proteomes" id="UP000800093">
    <property type="component" value="Unassembled WGS sequence"/>
</dbReference>
<evidence type="ECO:0000256" key="7">
    <source>
        <dbReference type="ARBA" id="ARBA00023125"/>
    </source>
</evidence>
<dbReference type="SUPFAM" id="SSF57667">
    <property type="entry name" value="beta-beta-alpha zinc fingers"/>
    <property type="match status" value="2"/>
</dbReference>
<keyword evidence="14" id="KW-1185">Reference proteome</keyword>
<evidence type="ECO:0000256" key="9">
    <source>
        <dbReference type="ARBA" id="ARBA00023242"/>
    </source>
</evidence>
<dbReference type="PANTHER" id="PTHR19818:SF139">
    <property type="entry name" value="PAIR-RULE PROTEIN ODD-PAIRED"/>
    <property type="match status" value="1"/>
</dbReference>
<keyword evidence="5" id="KW-0862">Zinc</keyword>
<evidence type="ECO:0000256" key="8">
    <source>
        <dbReference type="ARBA" id="ARBA00023163"/>
    </source>
</evidence>
<dbReference type="SMART" id="SM00355">
    <property type="entry name" value="ZnF_C2H2"/>
    <property type="match status" value="6"/>
</dbReference>
<comment type="subcellular location">
    <subcellularLocation>
        <location evidence="1">Nucleus</location>
    </subcellularLocation>
</comment>
<keyword evidence="4 10" id="KW-0863">Zinc-finger</keyword>
<feature type="region of interest" description="Disordered" evidence="11">
    <location>
        <begin position="268"/>
        <end position="311"/>
    </location>
</feature>
<evidence type="ECO:0000256" key="5">
    <source>
        <dbReference type="ARBA" id="ARBA00022833"/>
    </source>
</evidence>
<evidence type="ECO:0000256" key="1">
    <source>
        <dbReference type="ARBA" id="ARBA00004123"/>
    </source>
</evidence>
<evidence type="ECO:0000256" key="2">
    <source>
        <dbReference type="ARBA" id="ARBA00022723"/>
    </source>
</evidence>
<evidence type="ECO:0000313" key="13">
    <source>
        <dbReference type="EMBL" id="KAF2264467.1"/>
    </source>
</evidence>
<evidence type="ECO:0000256" key="11">
    <source>
        <dbReference type="SAM" id="MobiDB-lite"/>
    </source>
</evidence>
<comment type="caution">
    <text evidence="13">The sequence shown here is derived from an EMBL/GenBank/DDBJ whole genome shotgun (WGS) entry which is preliminary data.</text>
</comment>
<keyword evidence="8" id="KW-0804">Transcription</keyword>
<dbReference type="GO" id="GO:0000978">
    <property type="term" value="F:RNA polymerase II cis-regulatory region sequence-specific DNA binding"/>
    <property type="evidence" value="ECO:0007669"/>
    <property type="project" value="TreeGrafter"/>
</dbReference>
<dbReference type="PROSITE" id="PS50157">
    <property type="entry name" value="ZINC_FINGER_C2H2_2"/>
    <property type="match status" value="4"/>
</dbReference>
<feature type="region of interest" description="Disordered" evidence="11">
    <location>
        <begin position="138"/>
        <end position="161"/>
    </location>
</feature>
<dbReference type="InterPro" id="IPR036236">
    <property type="entry name" value="Znf_C2H2_sf"/>
</dbReference>
<evidence type="ECO:0000256" key="4">
    <source>
        <dbReference type="ARBA" id="ARBA00022771"/>
    </source>
</evidence>
<dbReference type="InterPro" id="IPR050329">
    <property type="entry name" value="GLI_C2H2-zinc-finger"/>
</dbReference>
<keyword evidence="9" id="KW-0539">Nucleus</keyword>
<dbReference type="AlphaFoldDB" id="A0A9P4KAZ1"/>
<dbReference type="GO" id="GO:0045944">
    <property type="term" value="P:positive regulation of transcription by RNA polymerase II"/>
    <property type="evidence" value="ECO:0007669"/>
    <property type="project" value="UniProtKB-ARBA"/>
</dbReference>
<evidence type="ECO:0000256" key="10">
    <source>
        <dbReference type="PROSITE-ProRule" id="PRU00042"/>
    </source>
</evidence>
<dbReference type="GO" id="GO:0000981">
    <property type="term" value="F:DNA-binding transcription factor activity, RNA polymerase II-specific"/>
    <property type="evidence" value="ECO:0007669"/>
    <property type="project" value="UniProtKB-ARBA"/>
</dbReference>
<dbReference type="InterPro" id="IPR013087">
    <property type="entry name" value="Znf_C2H2_type"/>
</dbReference>
<dbReference type="FunFam" id="3.30.160.60:FF:000446">
    <property type="entry name" value="Zinc finger protein"/>
    <property type="match status" value="1"/>
</dbReference>
<feature type="compositionally biased region" description="Polar residues" evidence="11">
    <location>
        <begin position="271"/>
        <end position="290"/>
    </location>
</feature>
<reference evidence="14" key="1">
    <citation type="journal article" date="2020" name="Stud. Mycol.">
        <title>101 Dothideomycetes genomes: A test case for predicting lifestyles and emergence of pathogens.</title>
        <authorList>
            <person name="Haridas S."/>
            <person name="Albert R."/>
            <person name="Binder M."/>
            <person name="Bloem J."/>
            <person name="LaButti K."/>
            <person name="Salamov A."/>
            <person name="Andreopoulos B."/>
            <person name="Baker S."/>
            <person name="Barry K."/>
            <person name="Bills G."/>
            <person name="Bluhm B."/>
            <person name="Cannon C."/>
            <person name="Castanera R."/>
            <person name="Culley D."/>
            <person name="Daum C."/>
            <person name="Ezra D."/>
            <person name="Gonzalez J."/>
            <person name="Henrissat B."/>
            <person name="Kuo A."/>
            <person name="Liang C."/>
            <person name="Lipzen A."/>
            <person name="Lutzoni F."/>
            <person name="Magnuson J."/>
            <person name="Mondo S."/>
            <person name="Nolan M."/>
            <person name="Ohm R."/>
            <person name="Pangilinan J."/>
            <person name="Park H.-J."/>
            <person name="Ramirez L."/>
            <person name="Alfaro M."/>
            <person name="Sun H."/>
            <person name="Tritt A."/>
            <person name="Yoshinaga Y."/>
            <person name="Zwiers L.-H."/>
            <person name="Turgeon B."/>
            <person name="Goodwin S."/>
            <person name="Spatafora J."/>
            <person name="Crous P."/>
            <person name="Grigoriev I."/>
        </authorList>
    </citation>
    <scope>NUCLEOTIDE SEQUENCE [LARGE SCALE GENOMIC DNA]</scope>
    <source>
        <strain evidence="14">CBS 304.66</strain>
    </source>
</reference>
<organism evidence="13 14">
    <name type="scientific">Lojkania enalia</name>
    <dbReference type="NCBI Taxonomy" id="147567"/>
    <lineage>
        <taxon>Eukaryota</taxon>
        <taxon>Fungi</taxon>
        <taxon>Dikarya</taxon>
        <taxon>Ascomycota</taxon>
        <taxon>Pezizomycotina</taxon>
        <taxon>Dothideomycetes</taxon>
        <taxon>Pleosporomycetidae</taxon>
        <taxon>Pleosporales</taxon>
        <taxon>Pleosporales incertae sedis</taxon>
        <taxon>Lojkania</taxon>
    </lineage>
</organism>
<evidence type="ECO:0000256" key="3">
    <source>
        <dbReference type="ARBA" id="ARBA00022737"/>
    </source>
</evidence>
<gene>
    <name evidence="13" type="ORF">CC78DRAFT_226717</name>
</gene>
<feature type="domain" description="C2H2-type" evidence="12">
    <location>
        <begin position="529"/>
        <end position="556"/>
    </location>
</feature>
<keyword evidence="7" id="KW-0238">DNA-binding</keyword>
<name>A0A9P4KAZ1_9PLEO</name>
<keyword evidence="6" id="KW-0805">Transcription regulation</keyword>
<sequence length="734" mass="81898">MARPYAPALPYPTPSTPFSLASIAEMADGFPDNEGDSAFGDDGLPWFDPMLPSMSTSPPRGTKRDADDLDDSQPAAPGTGRNVNRRNEAEVTASRTTAYSSTHQILPFRQVMAGQPSFKRRASTASVAQLQMPPATVNPSSDLYLSSRPFPKAPGKTTSQTVSKLTNSSVFPCPSSDDECSQDNRCDNPDCVQEQYQEDCGECAQLSYPAEPCYEKSCREAPCPKGEACYKTGIQPTPGGTILSYGDAPYHFQGAISHSTVPMFNDLQYDPRQNPQGYPVTSQASNTATPALSPGDITSLDSFSHQSSPLPPSSSNQQCVFNIPWAHCHRNKLECCHDPSLPHESYRPIFNGDFNSLNVSYWLGEQTEDHQMNFAFPAFNAGGFPNSMLESSDSSWMLPDHELPSNFQTSGFGSDNKIAESELPSNFHTTELGPDHKLNFLALAAHDPVLKEEYNFADSLFADEPGTSSLLDDRPATSMSGSPPEVCVCKWEIGPDILCGEVFDNPEELHKHIKSAHVSNCTRCNCQWEDCEARDKDFKQRSKLTRHMLGHAGYRPYACSFEGCSKTFATNQAKDNHERTHTGVRPYQCTHCGYTTTTHTQLQTHISALHEKQKPHKCRFCEFTCADSSNLSKHERTHQVHLSIQTFDIPILILKQTLRPYRCPHPGCTFKPDCRWENLKRHLRRSGHCPKILNEDSTEHKDYRENARREAEEWQKRHDTGAILSSRKKRPKQE</sequence>
<protein>
    <recommendedName>
        <fullName evidence="12">C2H2-type domain-containing protein</fullName>
    </recommendedName>
</protein>
<keyword evidence="2" id="KW-0479">Metal-binding</keyword>